<dbReference type="OrthoDB" id="190025at2157"/>
<feature type="region of interest" description="Disordered" evidence="1">
    <location>
        <begin position="73"/>
        <end position="92"/>
    </location>
</feature>
<evidence type="ECO:0000313" key="4">
    <source>
        <dbReference type="Proteomes" id="UP000451471"/>
    </source>
</evidence>
<sequence length="104" mass="11918">MTSETTFRWTALTGFERDLLCAAAALEAEGEPTSGATLRRYLEERGYERVSNGRVYQNLHRLEARGALERRPVDGRTNRYRPTERGRRVARERLDAARAAFDDS</sequence>
<dbReference type="InterPro" id="IPR036390">
    <property type="entry name" value="WH_DNA-bd_sf"/>
</dbReference>
<gene>
    <name evidence="3" type="ORF">GQS65_00755</name>
</gene>
<dbReference type="GO" id="GO:0003677">
    <property type="term" value="F:DNA binding"/>
    <property type="evidence" value="ECO:0007669"/>
    <property type="project" value="UniProtKB-KW"/>
</dbReference>
<dbReference type="RefSeq" id="WP_158202756.1">
    <property type="nucleotide sequence ID" value="NZ_WSZK01000001.1"/>
</dbReference>
<dbReference type="AlphaFoldDB" id="A0A6B0GGZ2"/>
<dbReference type="Proteomes" id="UP000451471">
    <property type="component" value="Unassembled WGS sequence"/>
</dbReference>
<dbReference type="SUPFAM" id="SSF46785">
    <property type="entry name" value="Winged helix' DNA-binding domain"/>
    <property type="match status" value="1"/>
</dbReference>
<reference evidence="3 4" key="1">
    <citation type="submission" date="2019-12" db="EMBL/GenBank/DDBJ databases">
        <title>Halocatena pleomorpha gen. nov. sp. nov., an extremely halophilic archaeon of family Halobacteriaceae isolated from saltpan soil.</title>
        <authorList>
            <person name="Pal Y."/>
            <person name="Verma A."/>
            <person name="Krishnamurthi S."/>
            <person name="Kumar P."/>
        </authorList>
    </citation>
    <scope>NUCLEOTIDE SEQUENCE [LARGE SCALE GENOMIC DNA]</scope>
    <source>
        <strain evidence="3 4">JCM 16495</strain>
    </source>
</reference>
<organism evidence="3 4">
    <name type="scientific">Halomarina oriensis</name>
    <dbReference type="NCBI Taxonomy" id="671145"/>
    <lineage>
        <taxon>Archaea</taxon>
        <taxon>Methanobacteriati</taxon>
        <taxon>Methanobacteriota</taxon>
        <taxon>Stenosarchaea group</taxon>
        <taxon>Halobacteria</taxon>
        <taxon>Halobacteriales</taxon>
        <taxon>Natronomonadaceae</taxon>
        <taxon>Halomarina</taxon>
    </lineage>
</organism>
<dbReference type="Gene3D" id="1.10.10.10">
    <property type="entry name" value="Winged helix-like DNA-binding domain superfamily/Winged helix DNA-binding domain"/>
    <property type="match status" value="1"/>
</dbReference>
<dbReference type="Pfam" id="PF03551">
    <property type="entry name" value="PadR"/>
    <property type="match status" value="1"/>
</dbReference>
<dbReference type="InterPro" id="IPR036388">
    <property type="entry name" value="WH-like_DNA-bd_sf"/>
</dbReference>
<evidence type="ECO:0000256" key="1">
    <source>
        <dbReference type="SAM" id="MobiDB-lite"/>
    </source>
</evidence>
<protein>
    <submittedName>
        <fullName evidence="3">DNA-binding protein</fullName>
    </submittedName>
</protein>
<name>A0A6B0GGZ2_9EURY</name>
<dbReference type="EMBL" id="WSZK01000001">
    <property type="protein sequence ID" value="MWG33031.1"/>
    <property type="molecule type" value="Genomic_DNA"/>
</dbReference>
<proteinExistence type="predicted"/>
<dbReference type="InterPro" id="IPR005149">
    <property type="entry name" value="Tscrpt_reg_PadR_N"/>
</dbReference>
<feature type="domain" description="Transcription regulator PadR N-terminal" evidence="2">
    <location>
        <begin position="31"/>
        <end position="91"/>
    </location>
</feature>
<keyword evidence="3" id="KW-0238">DNA-binding</keyword>
<evidence type="ECO:0000259" key="2">
    <source>
        <dbReference type="Pfam" id="PF03551"/>
    </source>
</evidence>
<evidence type="ECO:0000313" key="3">
    <source>
        <dbReference type="EMBL" id="MWG33031.1"/>
    </source>
</evidence>
<accession>A0A6B0GGZ2</accession>
<keyword evidence="4" id="KW-1185">Reference proteome</keyword>
<comment type="caution">
    <text evidence="3">The sequence shown here is derived from an EMBL/GenBank/DDBJ whole genome shotgun (WGS) entry which is preliminary data.</text>
</comment>